<dbReference type="KEGG" id="rme:Rmet_6458"/>
<evidence type="ECO:0000313" key="2">
    <source>
        <dbReference type="Proteomes" id="UP000002429"/>
    </source>
</evidence>
<gene>
    <name evidence="1" type="ordered locus">Rmet_6458</name>
</gene>
<dbReference type="EMBL" id="CP000352">
    <property type="protein sequence ID" value="ADC45073.1"/>
    <property type="molecule type" value="Genomic_DNA"/>
</dbReference>
<proteinExistence type="predicted"/>
<dbReference type="HOGENOM" id="CLU_2938421_0_0_4"/>
<reference evidence="2" key="1">
    <citation type="journal article" date="2010" name="PLoS ONE">
        <title>The complete genome sequence of Cupriavidus metallidurans strain CH34, a master survivalist in harsh and anthropogenic environments.</title>
        <authorList>
            <person name="Janssen P.J."/>
            <person name="Van Houdt R."/>
            <person name="Moors H."/>
            <person name="Monsieurs P."/>
            <person name="Morin N."/>
            <person name="Michaux A."/>
            <person name="Benotmane M.A."/>
            <person name="Leys N."/>
            <person name="Vallaeys T."/>
            <person name="Lapidus A."/>
            <person name="Monchy S."/>
            <person name="Medigue C."/>
            <person name="Taghavi S."/>
            <person name="McCorkle S."/>
            <person name="Dunn J."/>
            <person name="van der Lelie D."/>
            <person name="Mergeay M."/>
        </authorList>
    </citation>
    <scope>NUCLEOTIDE SEQUENCE [LARGE SCALE GENOMIC DNA]</scope>
    <source>
        <strain evidence="2">ATCC 43123 / DSM 2839 / NBRC 102507 / CH34</strain>
    </source>
</reference>
<keyword evidence="2" id="KW-1185">Reference proteome</keyword>
<dbReference type="Proteomes" id="UP000002429">
    <property type="component" value="Chromosome"/>
</dbReference>
<evidence type="ECO:0000313" key="1">
    <source>
        <dbReference type="EMBL" id="ADC45073.1"/>
    </source>
</evidence>
<dbReference type="AlphaFoldDB" id="D3DXQ3"/>
<accession>D3DXQ3</accession>
<sequence length="60" mass="6521">MAAATKAIDIRLPLMRDWTLAVMRFIGRFLFLGQARATGNAPPRGGAFAQAVQQRGKTGF</sequence>
<protein>
    <submittedName>
        <fullName evidence="1">Uncharacterized protein</fullName>
    </submittedName>
</protein>
<name>D3DXQ3_CUPMC</name>
<organism evidence="1 2">
    <name type="scientific">Cupriavidus metallidurans (strain ATCC 43123 / DSM 2839 / NBRC 102507 / CH34)</name>
    <name type="common">Ralstonia metallidurans</name>
    <dbReference type="NCBI Taxonomy" id="266264"/>
    <lineage>
        <taxon>Bacteria</taxon>
        <taxon>Pseudomonadati</taxon>
        <taxon>Pseudomonadota</taxon>
        <taxon>Betaproteobacteria</taxon>
        <taxon>Burkholderiales</taxon>
        <taxon>Burkholderiaceae</taxon>
        <taxon>Cupriavidus</taxon>
    </lineage>
</organism>